<feature type="compositionally biased region" description="Basic and acidic residues" evidence="1">
    <location>
        <begin position="417"/>
        <end position="447"/>
    </location>
</feature>
<feature type="compositionally biased region" description="Polar residues" evidence="1">
    <location>
        <begin position="448"/>
        <end position="465"/>
    </location>
</feature>
<gene>
    <name evidence="2" type="ORF">G6011_05198</name>
</gene>
<feature type="compositionally biased region" description="Basic and acidic residues" evidence="1">
    <location>
        <begin position="671"/>
        <end position="683"/>
    </location>
</feature>
<feature type="compositionally biased region" description="Basic and acidic residues" evidence="1">
    <location>
        <begin position="693"/>
        <end position="724"/>
    </location>
</feature>
<evidence type="ECO:0000313" key="3">
    <source>
        <dbReference type="Proteomes" id="UP001199106"/>
    </source>
</evidence>
<feature type="compositionally biased region" description="Basic and acidic residues" evidence="1">
    <location>
        <begin position="640"/>
        <end position="662"/>
    </location>
</feature>
<feature type="compositionally biased region" description="Basic and acidic residues" evidence="1">
    <location>
        <begin position="596"/>
        <end position="631"/>
    </location>
</feature>
<evidence type="ECO:0000313" key="2">
    <source>
        <dbReference type="EMBL" id="KAG9187327.1"/>
    </source>
</evidence>
<feature type="compositionally biased region" description="Basic and acidic residues" evidence="1">
    <location>
        <begin position="303"/>
        <end position="341"/>
    </location>
</feature>
<feature type="region of interest" description="Disordered" evidence="1">
    <location>
        <begin position="366"/>
        <end position="559"/>
    </location>
</feature>
<feature type="compositionally biased region" description="Polar residues" evidence="1">
    <location>
        <begin position="394"/>
        <end position="412"/>
    </location>
</feature>
<sequence>MTEAVPVTGPLPKQEPRNKGATLENISFLTDGTTHDVATSEADPTESEYNVAEPQTHPEFPSAAVVLSSNFTWYCSAAAQTLPPNDAKEFQKIYHREPTSQELLKKIGSAALGHYAPGPSANPYDVVLGRPFATATIVKRRPNYADSFFQTDDVAQCDKFLLRAKVKASLLVNRQRDVALSAGFRVWSETRDEYIVHSEQLQINIQFDTRGNAINANIDGLSLPNIHGEEIKIGREAKGNASSAVSIFIPQPTPLSESFHSAVDKRSTPQRIRIVEPRVPSESSDPEPIEWYGYIERIPTDATERINSEEEEQQKTVDAKKCKNEPVREDQDKPKEGKGNEKTGMMIGGERFADEYIVHDATASGLPSSITISDTNADVSKKRKSENRWEPETAASSSKRPKTSPTRSNSLEAGTGTDKDGFAPHQYEYAERNDAKSTHIDYRRSSKDQVSPPSQNVQFSTTPGTYENVAGTEDKPNVCSSPAHRGSRHRSHSPGDCRSSNRSRSRSSVGRQSEDQYEEERQRNKVALEMENDSRKHSGYTDEQSHPREGRDSDVQKVDAVDLLSARKLEDDRRLGQAQRIEAEELAEIQQQEESEIQRAREAKNRRKLEIEERRQLQEAKRQRGQDEKGRDRYRRRRRNDSQDKNEKGHTQTVKQEVEASKSVDAYAVAREAEARRRERVFAARETGGAESGGRERLPAENERFGRPKFERQEPEKQVEEKKATKPRPSRAPRGELERYDPRKKFGGGKSR</sequence>
<proteinExistence type="predicted"/>
<feature type="region of interest" description="Disordered" evidence="1">
    <location>
        <begin position="303"/>
        <end position="346"/>
    </location>
</feature>
<feature type="region of interest" description="Disordered" evidence="1">
    <location>
        <begin position="1"/>
        <end position="20"/>
    </location>
</feature>
<dbReference type="AlphaFoldDB" id="A0AAD4FC66"/>
<organism evidence="2 3">
    <name type="scientific">Alternaria panax</name>
    <dbReference type="NCBI Taxonomy" id="48097"/>
    <lineage>
        <taxon>Eukaryota</taxon>
        <taxon>Fungi</taxon>
        <taxon>Dikarya</taxon>
        <taxon>Ascomycota</taxon>
        <taxon>Pezizomycotina</taxon>
        <taxon>Dothideomycetes</taxon>
        <taxon>Pleosporomycetidae</taxon>
        <taxon>Pleosporales</taxon>
        <taxon>Pleosporineae</taxon>
        <taxon>Pleosporaceae</taxon>
        <taxon>Alternaria</taxon>
        <taxon>Alternaria sect. Panax</taxon>
    </lineage>
</organism>
<feature type="region of interest" description="Disordered" evidence="1">
    <location>
        <begin position="587"/>
        <end position="752"/>
    </location>
</feature>
<dbReference type="Proteomes" id="UP001199106">
    <property type="component" value="Unassembled WGS sequence"/>
</dbReference>
<keyword evidence="3" id="KW-1185">Reference proteome</keyword>
<comment type="caution">
    <text evidence="2">The sequence shown here is derived from an EMBL/GenBank/DDBJ whole genome shotgun (WGS) entry which is preliminary data.</text>
</comment>
<feature type="compositionally biased region" description="Polar residues" evidence="1">
    <location>
        <begin position="366"/>
        <end position="378"/>
    </location>
</feature>
<evidence type="ECO:0000256" key="1">
    <source>
        <dbReference type="SAM" id="MobiDB-lite"/>
    </source>
</evidence>
<feature type="compositionally biased region" description="Basic and acidic residues" evidence="1">
    <location>
        <begin position="733"/>
        <end position="744"/>
    </location>
</feature>
<feature type="region of interest" description="Disordered" evidence="1">
    <location>
        <begin position="28"/>
        <end position="56"/>
    </location>
</feature>
<accession>A0AAD4FC66</accession>
<reference evidence="2" key="1">
    <citation type="submission" date="2021-07" db="EMBL/GenBank/DDBJ databases">
        <title>Genome Resource of American Ginseng Black Spot Pathogen Alternaria panax.</title>
        <authorList>
            <person name="Qiu C."/>
            <person name="Wang W."/>
            <person name="Liu Z."/>
        </authorList>
    </citation>
    <scope>NUCLEOTIDE SEQUENCE</scope>
    <source>
        <strain evidence="2">BNCC115425</strain>
    </source>
</reference>
<protein>
    <submittedName>
        <fullName evidence="2">Uncharacterized protein</fullName>
    </submittedName>
</protein>
<feature type="compositionally biased region" description="Basic and acidic residues" evidence="1">
    <location>
        <begin position="519"/>
        <end position="559"/>
    </location>
</feature>
<feature type="compositionally biased region" description="Low complexity" evidence="1">
    <location>
        <begin position="498"/>
        <end position="511"/>
    </location>
</feature>
<name>A0AAD4FC66_9PLEO</name>
<dbReference type="EMBL" id="JAANER010000007">
    <property type="protein sequence ID" value="KAG9187327.1"/>
    <property type="molecule type" value="Genomic_DNA"/>
</dbReference>